<gene>
    <name evidence="3" type="ORF">GRI75_09225</name>
</gene>
<dbReference type="PANTHER" id="PTHR34475:SF1">
    <property type="entry name" value="CYTOSKELETON PROTEIN RODZ"/>
    <property type="match status" value="1"/>
</dbReference>
<proteinExistence type="predicted"/>
<keyword evidence="1" id="KW-0472">Membrane</keyword>
<dbReference type="SUPFAM" id="SSF47413">
    <property type="entry name" value="lambda repressor-like DNA-binding domains"/>
    <property type="match status" value="1"/>
</dbReference>
<dbReference type="InterPro" id="IPR010982">
    <property type="entry name" value="Lambda_DNA-bd_dom_sf"/>
</dbReference>
<dbReference type="PROSITE" id="PS50943">
    <property type="entry name" value="HTH_CROC1"/>
    <property type="match status" value="1"/>
</dbReference>
<dbReference type="SMART" id="SM00530">
    <property type="entry name" value="HTH_XRE"/>
    <property type="match status" value="1"/>
</dbReference>
<keyword evidence="1" id="KW-0812">Transmembrane</keyword>
<dbReference type="AlphaFoldDB" id="A0A6I4US77"/>
<dbReference type="GO" id="GO:0003677">
    <property type="term" value="F:DNA binding"/>
    <property type="evidence" value="ECO:0007669"/>
    <property type="project" value="InterPro"/>
</dbReference>
<name>A0A6I4US77_9SPHN</name>
<dbReference type="PANTHER" id="PTHR34475">
    <property type="match status" value="1"/>
</dbReference>
<comment type="caution">
    <text evidence="3">The sequence shown here is derived from an EMBL/GenBank/DDBJ whole genome shotgun (WGS) entry which is preliminary data.</text>
</comment>
<dbReference type="InterPro" id="IPR050400">
    <property type="entry name" value="Bact_Cytoskel_RodZ"/>
</dbReference>
<dbReference type="Proteomes" id="UP000469159">
    <property type="component" value="Unassembled WGS sequence"/>
</dbReference>
<organism evidence="3 4">
    <name type="scientific">Croceibacterium soli</name>
    <dbReference type="NCBI Taxonomy" id="1739690"/>
    <lineage>
        <taxon>Bacteria</taxon>
        <taxon>Pseudomonadati</taxon>
        <taxon>Pseudomonadota</taxon>
        <taxon>Alphaproteobacteria</taxon>
        <taxon>Sphingomonadales</taxon>
        <taxon>Erythrobacteraceae</taxon>
        <taxon>Croceibacterium</taxon>
    </lineage>
</organism>
<dbReference type="Gene3D" id="1.10.260.40">
    <property type="entry name" value="lambda repressor-like DNA-binding domains"/>
    <property type="match status" value="1"/>
</dbReference>
<dbReference type="EMBL" id="WTYK01000004">
    <property type="protein sequence ID" value="MXP41820.1"/>
    <property type="molecule type" value="Genomic_DNA"/>
</dbReference>
<keyword evidence="4" id="KW-1185">Reference proteome</keyword>
<dbReference type="InterPro" id="IPR025194">
    <property type="entry name" value="RodZ-like_C"/>
</dbReference>
<reference evidence="3 4" key="1">
    <citation type="submission" date="2019-12" db="EMBL/GenBank/DDBJ databases">
        <title>Genomic-based taxomic classification of the family Erythrobacteraceae.</title>
        <authorList>
            <person name="Xu L."/>
        </authorList>
    </citation>
    <scope>NUCLEOTIDE SEQUENCE [LARGE SCALE GENOMIC DNA]</scope>
    <source>
        <strain evidence="3 4">MCCC 1K02066</strain>
    </source>
</reference>
<dbReference type="OrthoDB" id="9790252at2"/>
<protein>
    <submittedName>
        <fullName evidence="3">DUF4115 domain-containing protein</fullName>
    </submittedName>
</protein>
<feature type="domain" description="HTH cro/C1-type" evidence="2">
    <location>
        <begin position="21"/>
        <end position="52"/>
    </location>
</feature>
<dbReference type="InterPro" id="IPR001387">
    <property type="entry name" value="Cro/C1-type_HTH"/>
</dbReference>
<evidence type="ECO:0000256" key="1">
    <source>
        <dbReference type="SAM" id="Phobius"/>
    </source>
</evidence>
<evidence type="ECO:0000313" key="3">
    <source>
        <dbReference type="EMBL" id="MXP41820.1"/>
    </source>
</evidence>
<evidence type="ECO:0000313" key="4">
    <source>
        <dbReference type="Proteomes" id="UP000469159"/>
    </source>
</evidence>
<evidence type="ECO:0000259" key="2">
    <source>
        <dbReference type="PROSITE" id="PS50943"/>
    </source>
</evidence>
<dbReference type="Pfam" id="PF13413">
    <property type="entry name" value="HTH_25"/>
    <property type="match status" value="1"/>
</dbReference>
<dbReference type="Pfam" id="PF13464">
    <property type="entry name" value="RodZ_C"/>
    <property type="match status" value="1"/>
</dbReference>
<feature type="transmembrane region" description="Helical" evidence="1">
    <location>
        <begin position="116"/>
        <end position="139"/>
    </location>
</feature>
<sequence>MDENFISTEATGTPMGIGAQLRAAREEKGLSLEQVAAQTRIPQRHLVAIEAGDFGRLPGRTYAVGFSRTYAKVVGLQQEEVAAMVRAELDAQLGEEEYRPATFEPGDPARAPSRALFYFSIFAAILVVAGIAMFLSTLFTPAAELPSLIEQEQAKQAAAQRVAPKTGTPAAQAAPRAAGPVVFTAREEAWVRFYTPQGTLMEAVMAPGDTYTVPADAVQPMLRTGRPDALRITVGGRELPRLSEQQRVVSDVPVTGEALVARGRAAPAAAATGENTRSGTN</sequence>
<dbReference type="RefSeq" id="WP_160746662.1">
    <property type="nucleotide sequence ID" value="NZ_WTYK01000004.1"/>
</dbReference>
<dbReference type="CDD" id="cd00093">
    <property type="entry name" value="HTH_XRE"/>
    <property type="match status" value="1"/>
</dbReference>
<accession>A0A6I4US77</accession>
<keyword evidence="1" id="KW-1133">Transmembrane helix</keyword>